<reference evidence="2" key="1">
    <citation type="journal article" date="2019" name="Int. J. Syst. Evol. Microbiol.">
        <title>The Global Catalogue of Microorganisms (GCM) 10K type strain sequencing project: providing services to taxonomists for standard genome sequencing and annotation.</title>
        <authorList>
            <consortium name="The Broad Institute Genomics Platform"/>
            <consortium name="The Broad Institute Genome Sequencing Center for Infectious Disease"/>
            <person name="Wu L."/>
            <person name="Ma J."/>
        </authorList>
    </citation>
    <scope>NUCLEOTIDE SEQUENCE [LARGE SCALE GENOMIC DNA]</scope>
    <source>
        <strain evidence="2">JCM 18537</strain>
    </source>
</reference>
<dbReference type="RefSeq" id="WP_345438433.1">
    <property type="nucleotide sequence ID" value="NZ_BAABKO010000003.1"/>
</dbReference>
<comment type="caution">
    <text evidence="1">The sequence shown here is derived from an EMBL/GenBank/DDBJ whole genome shotgun (WGS) entry which is preliminary data.</text>
</comment>
<evidence type="ECO:0000313" key="1">
    <source>
        <dbReference type="EMBL" id="GAA4774630.1"/>
    </source>
</evidence>
<sequence>MTLPDVDAMLLDFLGPVLNPVKAYLRVPSSRPDEFVVARRNGGGAASRVLDFPTVTVDAWAKSTTRAEEMASVAREALLNGYTAMPLVRGVEELTGPYLSPDPETNLPVYRLSVRLSVRASRS</sequence>
<gene>
    <name evidence="1" type="ORF">GCM10023351_18790</name>
</gene>
<name>A0ABP9A7D0_9MICO</name>
<keyword evidence="2" id="KW-1185">Reference proteome</keyword>
<proteinExistence type="predicted"/>
<evidence type="ECO:0008006" key="3">
    <source>
        <dbReference type="Google" id="ProtNLM"/>
    </source>
</evidence>
<protein>
    <recommendedName>
        <fullName evidence="3">DUF3168 domain-containing protein</fullName>
    </recommendedName>
</protein>
<evidence type="ECO:0000313" key="2">
    <source>
        <dbReference type="Proteomes" id="UP001501645"/>
    </source>
</evidence>
<dbReference type="EMBL" id="BAABKO010000003">
    <property type="protein sequence ID" value="GAA4774630.1"/>
    <property type="molecule type" value="Genomic_DNA"/>
</dbReference>
<organism evidence="1 2">
    <name type="scientific">Microbacterium gilvum</name>
    <dbReference type="NCBI Taxonomy" id="1336204"/>
    <lineage>
        <taxon>Bacteria</taxon>
        <taxon>Bacillati</taxon>
        <taxon>Actinomycetota</taxon>
        <taxon>Actinomycetes</taxon>
        <taxon>Micrococcales</taxon>
        <taxon>Microbacteriaceae</taxon>
        <taxon>Microbacterium</taxon>
    </lineage>
</organism>
<dbReference type="Proteomes" id="UP001501645">
    <property type="component" value="Unassembled WGS sequence"/>
</dbReference>
<accession>A0ABP9A7D0</accession>